<dbReference type="EMBL" id="AP018316">
    <property type="protein sequence ID" value="BAZ88116.1"/>
    <property type="molecule type" value="Genomic_DNA"/>
</dbReference>
<evidence type="ECO:0000313" key="2">
    <source>
        <dbReference type="Proteomes" id="UP000218702"/>
    </source>
</evidence>
<protein>
    <submittedName>
        <fullName evidence="1">Uncharacterized protein</fullName>
    </submittedName>
</protein>
<sequence>MGQLELIVRVSDQDKAEMLTKILTFLDFVNSVEIMEDKPTTEIIFLPKIKRKRHNYLYSLNNEQFQITTINSDLQQYHFDCYDTQSLI</sequence>
<accession>A0A1Z4V969</accession>
<name>A0A1Z4V969_9CYAN</name>
<evidence type="ECO:0000313" key="1">
    <source>
        <dbReference type="EMBL" id="BAZ88116.1"/>
    </source>
</evidence>
<proteinExistence type="predicted"/>
<dbReference type="OrthoDB" id="489708at2"/>
<reference evidence="1 2" key="1">
    <citation type="submission" date="2017-06" db="EMBL/GenBank/DDBJ databases">
        <title>Genome sequencing of cyanobaciteial culture collection at National Institute for Environmental Studies (NIES).</title>
        <authorList>
            <person name="Hirose Y."/>
            <person name="Shimura Y."/>
            <person name="Fujisawa T."/>
            <person name="Nakamura Y."/>
            <person name="Kawachi M."/>
        </authorList>
    </citation>
    <scope>NUCLEOTIDE SEQUENCE [LARGE SCALE GENOMIC DNA]</scope>
    <source>
        <strain evidence="1 2">NIES-806</strain>
    </source>
</reference>
<dbReference type="Proteomes" id="UP000218702">
    <property type="component" value="Chromosome"/>
</dbReference>
<dbReference type="RefSeq" id="WP_096670509.1">
    <property type="nucleotide sequence ID" value="NZ_AP018316.1"/>
</dbReference>
<dbReference type="KEGG" id="dcm:NIES806_43500"/>
<keyword evidence="2" id="KW-1185">Reference proteome</keyword>
<gene>
    <name evidence="1" type="ORF">NIES806_43500</name>
</gene>
<dbReference type="AlphaFoldDB" id="A0A1Z4V969"/>
<organism evidence="1 2">
    <name type="scientific">Dolichospermum compactum NIES-806</name>
    <dbReference type="NCBI Taxonomy" id="1973481"/>
    <lineage>
        <taxon>Bacteria</taxon>
        <taxon>Bacillati</taxon>
        <taxon>Cyanobacteriota</taxon>
        <taxon>Cyanophyceae</taxon>
        <taxon>Nostocales</taxon>
        <taxon>Aphanizomenonaceae</taxon>
        <taxon>Dolichospermum</taxon>
        <taxon>Dolichospermum compactum</taxon>
    </lineage>
</organism>